<dbReference type="AlphaFoldDB" id="A0A5N6LQW5"/>
<protein>
    <submittedName>
        <fullName evidence="2">Uncharacterized protein</fullName>
    </submittedName>
</protein>
<evidence type="ECO:0000313" key="3">
    <source>
        <dbReference type="Proteomes" id="UP000326396"/>
    </source>
</evidence>
<accession>A0A5N6LQW5</accession>
<evidence type="ECO:0000256" key="1">
    <source>
        <dbReference type="SAM" id="MobiDB-lite"/>
    </source>
</evidence>
<reference evidence="2 3" key="1">
    <citation type="submission" date="2019-05" db="EMBL/GenBank/DDBJ databases">
        <title>Mikania micrantha, genome provides insights into the molecular mechanism of rapid growth.</title>
        <authorList>
            <person name="Liu B."/>
        </authorList>
    </citation>
    <scope>NUCLEOTIDE SEQUENCE [LARGE SCALE GENOMIC DNA]</scope>
    <source>
        <strain evidence="2">NLD-2019</strain>
        <tissue evidence="2">Leaf</tissue>
    </source>
</reference>
<evidence type="ECO:0000313" key="2">
    <source>
        <dbReference type="EMBL" id="KAD2803958.1"/>
    </source>
</evidence>
<dbReference type="OrthoDB" id="1738402at2759"/>
<name>A0A5N6LQW5_9ASTR</name>
<dbReference type="EMBL" id="SZYD01000018">
    <property type="protein sequence ID" value="KAD2803958.1"/>
    <property type="molecule type" value="Genomic_DNA"/>
</dbReference>
<gene>
    <name evidence="2" type="ORF">E3N88_37335</name>
</gene>
<sequence length="199" mass="21449">MVLQAERYNGGYQQQSYSAYQGSNGGYNAYKSVTEYSTPYTGSFQASTYPLNHGPPNQSGWSSGGDHYGTANHHFGGGTGVPVKPTIGTYESSYYDNSYPHGNSNNYGSPLHQSNGGHENPHGSYNQSHGNSHRSPHGDQGQGSHDGFGKTSGFGGGVYTHQINKLTHGHNSNTYGTYGHNPSGYDKPYWIVKGLDDDE</sequence>
<keyword evidence="3" id="KW-1185">Reference proteome</keyword>
<organism evidence="2 3">
    <name type="scientific">Mikania micrantha</name>
    <name type="common">bitter vine</name>
    <dbReference type="NCBI Taxonomy" id="192012"/>
    <lineage>
        <taxon>Eukaryota</taxon>
        <taxon>Viridiplantae</taxon>
        <taxon>Streptophyta</taxon>
        <taxon>Embryophyta</taxon>
        <taxon>Tracheophyta</taxon>
        <taxon>Spermatophyta</taxon>
        <taxon>Magnoliopsida</taxon>
        <taxon>eudicotyledons</taxon>
        <taxon>Gunneridae</taxon>
        <taxon>Pentapetalae</taxon>
        <taxon>asterids</taxon>
        <taxon>campanulids</taxon>
        <taxon>Asterales</taxon>
        <taxon>Asteraceae</taxon>
        <taxon>Asteroideae</taxon>
        <taxon>Heliantheae alliance</taxon>
        <taxon>Eupatorieae</taxon>
        <taxon>Mikania</taxon>
    </lineage>
</organism>
<proteinExistence type="predicted"/>
<feature type="compositionally biased region" description="Gly residues" evidence="1">
    <location>
        <begin position="140"/>
        <end position="155"/>
    </location>
</feature>
<dbReference type="Proteomes" id="UP000326396">
    <property type="component" value="Linkage Group LG8"/>
</dbReference>
<feature type="compositionally biased region" description="Polar residues" evidence="1">
    <location>
        <begin position="101"/>
        <end position="130"/>
    </location>
</feature>
<feature type="region of interest" description="Disordered" evidence="1">
    <location>
        <begin position="101"/>
        <end position="155"/>
    </location>
</feature>
<comment type="caution">
    <text evidence="2">The sequence shown here is derived from an EMBL/GenBank/DDBJ whole genome shotgun (WGS) entry which is preliminary data.</text>
</comment>